<keyword evidence="2 7" id="KW-0645">Protease</keyword>
<dbReference type="Pfam" id="PF19310">
    <property type="entry name" value="TOP_N"/>
    <property type="match status" value="1"/>
</dbReference>
<evidence type="ECO:0000256" key="2">
    <source>
        <dbReference type="ARBA" id="ARBA00022670"/>
    </source>
</evidence>
<dbReference type="InterPro" id="IPR024079">
    <property type="entry name" value="MetalloPept_cat_dom_sf"/>
</dbReference>
<accession>A0A0H5A2T8</accession>
<reference evidence="10 11" key="1">
    <citation type="journal article" date="2015" name="Genome Announc.">
        <title>Complete Genome Sequence of the Rhizobacterium Pseudomonas trivialis Strain IHBB745 with Multiple Plant Growth-Promoting Activities and Tolerance to Desiccation and Alkalinity.</title>
        <authorList>
            <person name="Gulati A."/>
            <person name="Swarnkar M.K."/>
            <person name="Vyas P."/>
            <person name="Rahi P."/>
            <person name="Thakur R."/>
            <person name="Thakur N."/>
            <person name="Singh A.K."/>
        </authorList>
    </citation>
    <scope>NUCLEOTIDE SEQUENCE [LARGE SCALE GENOMIC DNA]</scope>
    <source>
        <strain evidence="11">745</strain>
    </source>
</reference>
<dbReference type="Proteomes" id="UP000036608">
    <property type="component" value="Chromosome"/>
</dbReference>
<evidence type="ECO:0000256" key="7">
    <source>
        <dbReference type="RuleBase" id="RU003435"/>
    </source>
</evidence>
<evidence type="ECO:0000259" key="9">
    <source>
        <dbReference type="Pfam" id="PF19310"/>
    </source>
</evidence>
<dbReference type="GO" id="GO:0006518">
    <property type="term" value="P:peptide metabolic process"/>
    <property type="evidence" value="ECO:0007669"/>
    <property type="project" value="TreeGrafter"/>
</dbReference>
<keyword evidence="6 7" id="KW-0482">Metalloprotease</keyword>
<comment type="similarity">
    <text evidence="1 7">Belongs to the peptidase M3 family.</text>
</comment>
<keyword evidence="4 7" id="KW-0378">Hydrolase</keyword>
<comment type="cofactor">
    <cofactor evidence="7">
        <name>Zn(2+)</name>
        <dbReference type="ChEBI" id="CHEBI:29105"/>
    </cofactor>
    <text evidence="7">Binds 1 zinc ion.</text>
</comment>
<dbReference type="InterPro" id="IPR001567">
    <property type="entry name" value="Pept_M3A_M3B_dom"/>
</dbReference>
<sequence length="668" mass="74644">MSDLNPLLQPYDLPPFSAIQAAHLVPAIQAIIAENRTATTAIIASQTPFPTWDDLVLAMDELDARLDVTINIIQLLGSTHRAPAWQAAIDRCHQLAEQYTHEQAQNSALYQLYQRLASSPIAALFSEHRKNALSKVLRQYHLAGADLAPEQQRQLETLNTEISALQREFLERVEDANRAWSKHIEDPSLLSGLPQATLAHMSQAAQAAGLPGWLLSLSEQSYRDVVTYAENRALRQEMMVAYFSRASGTASGEPTTDNESVLAVLLDDRHKKAQLLGYSNFAEFALVDQMADTPEQVVAFLDHHIELARSTFAQDQEQLQRYAARHGVTHLEPWDCDYFAEQIRQDAAGLSQEAFGEYFPLETVLQRLFLFTQTLFGIQIVELPDTDTWHPDVRAFAVTEYAEPIGHLFIDPYRRESETGWGAASGLRNRRITAEGRPRTPVAVLNSQLPPPAGDQPCLLDHLQLRILLHEFGHCLEHLLTAAPYRAISGMGQLSHDRSEFVSQVLEQFCFSAPFLISLSGHFQTGQPLPDAIANKMIRYAHTQTSRETASVLLTGLVDFELHRTYGDGRTPHQVFVSANNKVGHLTWPDEARPVNGFEQLVSDYGAKNYSYKWSGVLATQVFERLNTEGLFNPATGAAFREAFITPGDAHSLMNSLAIFLNRPLMML</sequence>
<name>A0A0H5A2T8_9PSED</name>
<organism evidence="10 11">
    <name type="scientific">Pseudomonas trivialis</name>
    <dbReference type="NCBI Taxonomy" id="200450"/>
    <lineage>
        <taxon>Bacteria</taxon>
        <taxon>Pseudomonadati</taxon>
        <taxon>Pseudomonadota</taxon>
        <taxon>Gammaproteobacteria</taxon>
        <taxon>Pseudomonadales</taxon>
        <taxon>Pseudomonadaceae</taxon>
        <taxon>Pseudomonas</taxon>
    </lineage>
</organism>
<keyword evidence="5 7" id="KW-0862">Zinc</keyword>
<dbReference type="PANTHER" id="PTHR11804">
    <property type="entry name" value="PROTEASE M3 THIMET OLIGOPEPTIDASE-RELATED"/>
    <property type="match status" value="1"/>
</dbReference>
<keyword evidence="3 7" id="KW-0479">Metal-binding</keyword>
<dbReference type="EMBL" id="CP011507">
    <property type="protein sequence ID" value="AKS05174.1"/>
    <property type="molecule type" value="Genomic_DNA"/>
</dbReference>
<evidence type="ECO:0000256" key="4">
    <source>
        <dbReference type="ARBA" id="ARBA00022801"/>
    </source>
</evidence>
<reference evidence="11" key="2">
    <citation type="submission" date="2015-05" db="EMBL/GenBank/DDBJ databases">
        <authorList>
            <person name="Swarnkar M.K."/>
            <person name="Vyas P."/>
            <person name="Rahi P."/>
            <person name="Thakur R."/>
            <person name="Thakur N."/>
            <person name="Singh A.K."/>
            <person name="Gulati A."/>
        </authorList>
    </citation>
    <scope>NUCLEOTIDE SEQUENCE [LARGE SCALE GENOMIC DNA]</scope>
    <source>
        <strain evidence="11">745</strain>
    </source>
</reference>
<dbReference type="InterPro" id="IPR024077">
    <property type="entry name" value="Neurolysin/TOP_dom2"/>
</dbReference>
<dbReference type="KEGG" id="ptv:AA957_03275"/>
<evidence type="ECO:0000256" key="5">
    <source>
        <dbReference type="ARBA" id="ARBA00022833"/>
    </source>
</evidence>
<dbReference type="GO" id="GO:0006508">
    <property type="term" value="P:proteolysis"/>
    <property type="evidence" value="ECO:0007669"/>
    <property type="project" value="UniProtKB-KW"/>
</dbReference>
<dbReference type="OrthoDB" id="9773538at2"/>
<dbReference type="Pfam" id="PF01432">
    <property type="entry name" value="Peptidase_M3"/>
    <property type="match status" value="1"/>
</dbReference>
<dbReference type="InterPro" id="IPR045666">
    <property type="entry name" value="OpdA_N"/>
</dbReference>
<dbReference type="AlphaFoldDB" id="A0A0H5A2T8"/>
<dbReference type="GO" id="GO:0046872">
    <property type="term" value="F:metal ion binding"/>
    <property type="evidence" value="ECO:0007669"/>
    <property type="project" value="UniProtKB-UniRule"/>
</dbReference>
<protein>
    <submittedName>
        <fullName evidence="10">Uncharacterized protein</fullName>
    </submittedName>
</protein>
<feature type="domain" description="Oligopeptidase A N-terminal" evidence="9">
    <location>
        <begin position="49"/>
        <end position="151"/>
    </location>
</feature>
<dbReference type="PATRIC" id="fig|200450.3.peg.695"/>
<gene>
    <name evidence="10" type="ORF">AA957_03275</name>
</gene>
<feature type="domain" description="Peptidase M3A/M3B catalytic" evidence="8">
    <location>
        <begin position="226"/>
        <end position="663"/>
    </location>
</feature>
<dbReference type="RefSeq" id="WP_049708910.1">
    <property type="nucleotide sequence ID" value="NZ_CP011507.1"/>
</dbReference>
<proteinExistence type="inferred from homology"/>
<evidence type="ECO:0000313" key="11">
    <source>
        <dbReference type="Proteomes" id="UP000036608"/>
    </source>
</evidence>
<evidence type="ECO:0000256" key="6">
    <source>
        <dbReference type="ARBA" id="ARBA00023049"/>
    </source>
</evidence>
<evidence type="ECO:0000259" key="8">
    <source>
        <dbReference type="Pfam" id="PF01432"/>
    </source>
</evidence>
<evidence type="ECO:0000256" key="1">
    <source>
        <dbReference type="ARBA" id="ARBA00006040"/>
    </source>
</evidence>
<evidence type="ECO:0000256" key="3">
    <source>
        <dbReference type="ARBA" id="ARBA00022723"/>
    </source>
</evidence>
<dbReference type="InterPro" id="IPR045090">
    <property type="entry name" value="Pept_M3A_M3B"/>
</dbReference>
<dbReference type="Gene3D" id="1.10.1370.10">
    <property type="entry name" value="Neurolysin, domain 3"/>
    <property type="match status" value="1"/>
</dbReference>
<dbReference type="PANTHER" id="PTHR11804:SF84">
    <property type="entry name" value="SACCHAROLYSIN"/>
    <property type="match status" value="1"/>
</dbReference>
<dbReference type="GO" id="GO:0004222">
    <property type="term" value="F:metalloendopeptidase activity"/>
    <property type="evidence" value="ECO:0007669"/>
    <property type="project" value="InterPro"/>
</dbReference>
<dbReference type="Gene3D" id="3.40.390.10">
    <property type="entry name" value="Collagenase (Catalytic Domain)"/>
    <property type="match status" value="1"/>
</dbReference>
<dbReference type="SUPFAM" id="SSF55486">
    <property type="entry name" value="Metalloproteases ('zincins'), catalytic domain"/>
    <property type="match status" value="1"/>
</dbReference>
<evidence type="ECO:0000313" key="10">
    <source>
        <dbReference type="EMBL" id="AKS05174.1"/>
    </source>
</evidence>